<organism>
    <name type="scientific">Serpula lacrymans var. lacrymans (strain S7.9)</name>
    <name type="common">Dry rot fungus</name>
    <dbReference type="NCBI Taxonomy" id="578457"/>
    <lineage>
        <taxon>Eukaryota</taxon>
        <taxon>Fungi</taxon>
        <taxon>Dikarya</taxon>
        <taxon>Basidiomycota</taxon>
        <taxon>Agaricomycotina</taxon>
        <taxon>Agaricomycetes</taxon>
        <taxon>Agaricomycetidae</taxon>
        <taxon>Boletales</taxon>
        <taxon>Coniophorineae</taxon>
        <taxon>Serpulaceae</taxon>
        <taxon>Serpula</taxon>
    </lineage>
</organism>
<dbReference type="RefSeq" id="XP_007313058.1">
    <property type="nucleotide sequence ID" value="XM_007312996.1"/>
</dbReference>
<dbReference type="AlphaFoldDB" id="F8NF54"/>
<accession>F8NF54</accession>
<dbReference type="KEGG" id="sla:SERLADRAFT_376922"/>
<name>F8NF54_SERL9</name>
<dbReference type="Proteomes" id="UP000008064">
    <property type="component" value="Unassembled WGS sequence"/>
</dbReference>
<dbReference type="GeneID" id="18810670"/>
<sequence length="58" mass="6443">MFFIAKIQHRYCGRDVRDIHPWTLVSGGKASGFPMPIPMDQVGQAALDVEDKLRAISA</sequence>
<proteinExistence type="predicted"/>
<protein>
    <submittedName>
        <fullName evidence="1">Uncharacterized protein</fullName>
    </submittedName>
</protein>
<dbReference type="HOGENOM" id="CLU_2984747_0_0_1"/>
<gene>
    <name evidence="1" type="ORF">SERLADRAFT_376922</name>
</gene>
<reference evidence="1" key="1">
    <citation type="submission" date="2011-04" db="EMBL/GenBank/DDBJ databases">
        <title>Evolution of plant cell wall degrading machinery underlies the functional diversity of forest fungi.</title>
        <authorList>
            <consortium name="US DOE Joint Genome Institute (JGI-PGF)"/>
            <person name="Eastwood D.C."/>
            <person name="Floudas D."/>
            <person name="Binder M."/>
            <person name="Majcherczyk A."/>
            <person name="Schneider P."/>
            <person name="Aerts A."/>
            <person name="Asiegbu F.O."/>
            <person name="Baker S.E."/>
            <person name="Barry K."/>
            <person name="Bendiksby M."/>
            <person name="Blumentritt M."/>
            <person name="Coutinho P.M."/>
            <person name="Cullen D."/>
            <person name="Cullen D."/>
            <person name="Gathman A."/>
            <person name="Goodell B."/>
            <person name="Henrissat B."/>
            <person name="Ihrmark K."/>
            <person name="Kauserud H."/>
            <person name="Kohler A."/>
            <person name="LaButti K."/>
            <person name="Lapidus A."/>
            <person name="Lavin J.L."/>
            <person name="Lee Y.-H."/>
            <person name="Lindquist E."/>
            <person name="Lilly W."/>
            <person name="Lucas S."/>
            <person name="Morin E."/>
            <person name="Murat C."/>
            <person name="Oguiza J.A."/>
            <person name="Park J."/>
            <person name="Pisabarro A.G."/>
            <person name="Riley R."/>
            <person name="Rosling A."/>
            <person name="Salamov A."/>
            <person name="Schmidt O."/>
            <person name="Schmutz J."/>
            <person name="Skrede I."/>
            <person name="Stenlid J."/>
            <person name="Wiebenga A."/>
            <person name="Xie X."/>
            <person name="Kues U."/>
            <person name="Hibbett D.S."/>
            <person name="Hoffmeister D."/>
            <person name="Hogberg N."/>
            <person name="Martin F."/>
            <person name="Grigoriev I.V."/>
            <person name="Watkinson S.C."/>
        </authorList>
    </citation>
    <scope>NUCLEOTIDE SEQUENCE</scope>
    <source>
        <strain evidence="1">S7.9</strain>
    </source>
</reference>
<feature type="non-terminal residue" evidence="1">
    <location>
        <position position="58"/>
    </location>
</feature>
<dbReference type="EMBL" id="GL945428">
    <property type="protein sequence ID" value="EGO31174.1"/>
    <property type="molecule type" value="Genomic_DNA"/>
</dbReference>
<evidence type="ECO:0000313" key="1">
    <source>
        <dbReference type="EMBL" id="EGO31174.1"/>
    </source>
</evidence>